<dbReference type="InterPro" id="IPR054520">
    <property type="entry name" value="M_Eco57I_C"/>
</dbReference>
<evidence type="ECO:0000313" key="3">
    <source>
        <dbReference type="Proteomes" id="UP000322077"/>
    </source>
</evidence>
<dbReference type="AlphaFoldDB" id="A0A5D9CBN3"/>
<keyword evidence="3" id="KW-1185">Reference proteome</keyword>
<dbReference type="Pfam" id="PF22837">
    <property type="entry name" value="M_Eco57I_C"/>
    <property type="match status" value="1"/>
</dbReference>
<evidence type="ECO:0000313" key="2">
    <source>
        <dbReference type="EMBL" id="TZG29139.1"/>
    </source>
</evidence>
<gene>
    <name evidence="2" type="ORF">FYJ91_03110</name>
</gene>
<protein>
    <recommendedName>
        <fullName evidence="1">Type II methyltransferase M.Eco57I C-terminal domain-containing protein</fullName>
    </recommendedName>
</protein>
<dbReference type="Proteomes" id="UP000322077">
    <property type="component" value="Unassembled WGS sequence"/>
</dbReference>
<feature type="domain" description="Type II methyltransferase M.Eco57I C-terminal" evidence="1">
    <location>
        <begin position="57"/>
        <end position="270"/>
    </location>
</feature>
<evidence type="ECO:0000259" key="1">
    <source>
        <dbReference type="Pfam" id="PF22837"/>
    </source>
</evidence>
<sequence>MMRQITGWFLQGIGFDEAPPSLVELRETSRRVILTRDELMSASKWEPLLQGKRHDANPGWVTLETLASFRRGVATGANGFFLLSRDRLDALGISVERCLPCVGRASDVRGLIYRPSEFEAAAAAGGKLFLLNLKDPLTDEEKRYVRIGEDQSLTKRFLLANRKPWYSMEQRPVAPIWAAVFGRGDLKFVFNEASARTLTNFHCLYPTNPNPVFHQALTMCLNSTLVRETSKLHGRVYGGGLNKFEPNDLKSIQVPDLNLTPKSLILEMSKLLFALDAQPQDSSLKERADELCAQAAREASPS</sequence>
<organism evidence="2 3">
    <name type="scientific">Sphingomonas montanisoli</name>
    <dbReference type="NCBI Taxonomy" id="2606412"/>
    <lineage>
        <taxon>Bacteria</taxon>
        <taxon>Pseudomonadati</taxon>
        <taxon>Pseudomonadota</taxon>
        <taxon>Alphaproteobacteria</taxon>
        <taxon>Sphingomonadales</taxon>
        <taxon>Sphingomonadaceae</taxon>
        <taxon>Sphingomonas</taxon>
    </lineage>
</organism>
<dbReference type="EMBL" id="VTOU01000001">
    <property type="protein sequence ID" value="TZG29139.1"/>
    <property type="molecule type" value="Genomic_DNA"/>
</dbReference>
<reference evidence="2 3" key="1">
    <citation type="submission" date="2019-08" db="EMBL/GenBank/DDBJ databases">
        <authorList>
            <person name="Wang G."/>
            <person name="Xu Z."/>
        </authorList>
    </citation>
    <scope>NUCLEOTIDE SEQUENCE [LARGE SCALE GENOMIC DNA]</scope>
    <source>
        <strain evidence="2 3">ZX</strain>
    </source>
</reference>
<name>A0A5D9CBN3_9SPHN</name>
<comment type="caution">
    <text evidence="2">The sequence shown here is derived from an EMBL/GenBank/DDBJ whole genome shotgun (WGS) entry which is preliminary data.</text>
</comment>
<accession>A0A5D9CBN3</accession>
<proteinExistence type="predicted"/>